<feature type="transmembrane region" description="Helical" evidence="6">
    <location>
        <begin position="214"/>
        <end position="233"/>
    </location>
</feature>
<feature type="transmembrane region" description="Helical" evidence="6">
    <location>
        <begin position="324"/>
        <end position="345"/>
    </location>
</feature>
<feature type="transmembrane region" description="Helical" evidence="6">
    <location>
        <begin position="134"/>
        <end position="155"/>
    </location>
</feature>
<reference evidence="8 9" key="1">
    <citation type="submission" date="2020-09" db="EMBL/GenBank/DDBJ databases">
        <title>Sphingomonas sp., a new species isolated from pork steak.</title>
        <authorList>
            <person name="Heidler von Heilborn D."/>
        </authorList>
    </citation>
    <scope>NUCLEOTIDE SEQUENCE [LARGE SCALE GENOMIC DNA]</scope>
    <source>
        <strain evidence="9">S8-3T</strain>
    </source>
</reference>
<keyword evidence="9" id="KW-1185">Reference proteome</keyword>
<dbReference type="SUPFAM" id="SSF103473">
    <property type="entry name" value="MFS general substrate transporter"/>
    <property type="match status" value="1"/>
</dbReference>
<dbReference type="InterPro" id="IPR020846">
    <property type="entry name" value="MFS_dom"/>
</dbReference>
<sequence>MGTQTRAVIALILTYAVLGLLMNSVGVVILQSIRHYGVTKTHASSLEACKDLSVVIASFLLATRLPKFGFRRALIASMTLVGMGALLMSIANAFWMTQLFFVLTGICFGTGKVATYASIGLLRPDRAGHASLTGLVEGVFMVGVLIGVWMFSWFIGADATGTDWLHVYWLIAGLCAVAAGLWAITPLDESANEIGAEPESAAAKSAGWRQMLRLLALPTAIAFLVSIFLYVLIEQSIGTWLPTFNNEILHLPPEMSVQASSIFVAALAIGRLGASALLRRIHWLKLMLACIVCVAALVLLTLPTTQGLTLRPGVGWLNAPVAAYVFPLIGVFMAPIYPTLCSVMLTSLPQERHAAMVGLMVIFSALGGTIGSFLTGMIFQHLSGQNAFYMTLVPLTLIAIALIRFDRMIGRGSAHAVPAEA</sequence>
<dbReference type="Gene3D" id="1.20.1250.20">
    <property type="entry name" value="MFS general substrate transporter like domains"/>
    <property type="match status" value="2"/>
</dbReference>
<feature type="transmembrane region" description="Helical" evidence="6">
    <location>
        <begin position="73"/>
        <end position="94"/>
    </location>
</feature>
<evidence type="ECO:0000313" key="8">
    <source>
        <dbReference type="EMBL" id="QNQ12097.1"/>
    </source>
</evidence>
<feature type="transmembrane region" description="Helical" evidence="6">
    <location>
        <begin position="286"/>
        <end position="304"/>
    </location>
</feature>
<feature type="transmembrane region" description="Helical" evidence="6">
    <location>
        <begin position="167"/>
        <end position="184"/>
    </location>
</feature>
<evidence type="ECO:0000259" key="7">
    <source>
        <dbReference type="PROSITE" id="PS50850"/>
    </source>
</evidence>
<dbReference type="InterPro" id="IPR036259">
    <property type="entry name" value="MFS_trans_sf"/>
</dbReference>
<evidence type="ECO:0000313" key="9">
    <source>
        <dbReference type="Proteomes" id="UP000516148"/>
    </source>
</evidence>
<evidence type="ECO:0000256" key="1">
    <source>
        <dbReference type="ARBA" id="ARBA00004429"/>
    </source>
</evidence>
<feature type="transmembrane region" description="Helical" evidence="6">
    <location>
        <begin position="357"/>
        <end position="381"/>
    </location>
</feature>
<dbReference type="KEGG" id="spap:H3Z74_18480"/>
<dbReference type="Pfam" id="PF07690">
    <property type="entry name" value="MFS_1"/>
    <property type="match status" value="1"/>
</dbReference>
<accession>A0A7H0LQZ4</accession>
<evidence type="ECO:0000256" key="6">
    <source>
        <dbReference type="SAM" id="Phobius"/>
    </source>
</evidence>
<dbReference type="PANTHER" id="PTHR43702">
    <property type="entry name" value="L-FUCOSE-PROTON SYMPORTER"/>
    <property type="match status" value="1"/>
</dbReference>
<feature type="transmembrane region" description="Helical" evidence="6">
    <location>
        <begin position="6"/>
        <end position="30"/>
    </location>
</feature>
<dbReference type="EMBL" id="CP061038">
    <property type="protein sequence ID" value="QNQ12097.1"/>
    <property type="molecule type" value="Genomic_DNA"/>
</dbReference>
<evidence type="ECO:0000256" key="3">
    <source>
        <dbReference type="ARBA" id="ARBA00022692"/>
    </source>
</evidence>
<name>A0A7H0LQZ4_9SPHN</name>
<evidence type="ECO:0000256" key="4">
    <source>
        <dbReference type="ARBA" id="ARBA00022989"/>
    </source>
</evidence>
<dbReference type="InterPro" id="IPR050375">
    <property type="entry name" value="MFS_TsgA-like"/>
</dbReference>
<dbReference type="GO" id="GO:0005886">
    <property type="term" value="C:plasma membrane"/>
    <property type="evidence" value="ECO:0007669"/>
    <property type="project" value="UniProtKB-SubCell"/>
</dbReference>
<feature type="transmembrane region" description="Helical" evidence="6">
    <location>
        <begin position="100"/>
        <end position="122"/>
    </location>
</feature>
<keyword evidence="5 6" id="KW-0472">Membrane</keyword>
<keyword evidence="2" id="KW-1003">Cell membrane</keyword>
<dbReference type="InterPro" id="IPR011701">
    <property type="entry name" value="MFS"/>
</dbReference>
<dbReference type="Proteomes" id="UP000516148">
    <property type="component" value="Chromosome"/>
</dbReference>
<dbReference type="PROSITE" id="PS50850">
    <property type="entry name" value="MFS"/>
    <property type="match status" value="1"/>
</dbReference>
<keyword evidence="4 6" id="KW-1133">Transmembrane helix</keyword>
<dbReference type="AlphaFoldDB" id="A0A7H0LQZ4"/>
<dbReference type="GO" id="GO:0022857">
    <property type="term" value="F:transmembrane transporter activity"/>
    <property type="evidence" value="ECO:0007669"/>
    <property type="project" value="InterPro"/>
</dbReference>
<comment type="subcellular location">
    <subcellularLocation>
        <location evidence="1">Cell inner membrane</location>
        <topology evidence="1">Multi-pass membrane protein</topology>
    </subcellularLocation>
</comment>
<protein>
    <submittedName>
        <fullName evidence="8">MFS transporter</fullName>
    </submittedName>
</protein>
<keyword evidence="3 6" id="KW-0812">Transmembrane</keyword>
<feature type="domain" description="Major facilitator superfamily (MFS) profile" evidence="7">
    <location>
        <begin position="7"/>
        <end position="411"/>
    </location>
</feature>
<organism evidence="8 9">
    <name type="scientific">Sphingomonas alpina</name>
    <dbReference type="NCBI Taxonomy" id="653931"/>
    <lineage>
        <taxon>Bacteria</taxon>
        <taxon>Pseudomonadati</taxon>
        <taxon>Pseudomonadota</taxon>
        <taxon>Alphaproteobacteria</taxon>
        <taxon>Sphingomonadales</taxon>
        <taxon>Sphingomonadaceae</taxon>
        <taxon>Sphingomonas</taxon>
    </lineage>
</organism>
<feature type="transmembrane region" description="Helical" evidence="6">
    <location>
        <begin position="387"/>
        <end position="405"/>
    </location>
</feature>
<evidence type="ECO:0000256" key="2">
    <source>
        <dbReference type="ARBA" id="ARBA00022475"/>
    </source>
</evidence>
<gene>
    <name evidence="8" type="ORF">H3Z74_18480</name>
</gene>
<proteinExistence type="predicted"/>
<evidence type="ECO:0000256" key="5">
    <source>
        <dbReference type="ARBA" id="ARBA00023136"/>
    </source>
</evidence>
<dbReference type="PANTHER" id="PTHR43702:SF11">
    <property type="entry name" value="L-FUCOSE-PROTON SYMPORTER"/>
    <property type="match status" value="1"/>
</dbReference>